<accession>A0AAE3EF63</accession>
<reference evidence="1" key="1">
    <citation type="submission" date="2021-08" db="EMBL/GenBank/DDBJ databases">
        <title>Comparative analyses of Brucepasteria parasyntrophica and Teretinema zuelzerae.</title>
        <authorList>
            <person name="Song Y."/>
            <person name="Brune A."/>
        </authorList>
    </citation>
    <scope>NUCLEOTIDE SEQUENCE</scope>
    <source>
        <strain evidence="1">DSM 1903</strain>
    </source>
</reference>
<sequence>MNYIDVLCALCIAAIALPPLASRGFLVSKREAAAAIRAKTLCALAAEKQLFESDCESGTPEAALSRWPQASFEIEEADGKTLRYLRIEALGRPWYFPGETATADD</sequence>
<comment type="caution">
    <text evidence="1">The sequence shown here is derived from an EMBL/GenBank/DDBJ whole genome shotgun (WGS) entry which is preliminary data.</text>
</comment>
<proteinExistence type="predicted"/>
<dbReference type="Proteomes" id="UP001198163">
    <property type="component" value="Unassembled WGS sequence"/>
</dbReference>
<dbReference type="AlphaFoldDB" id="A0AAE3EF63"/>
<keyword evidence="2" id="KW-1185">Reference proteome</keyword>
<name>A0AAE3EF63_9SPIR</name>
<evidence type="ECO:0000313" key="2">
    <source>
        <dbReference type="Proteomes" id="UP001198163"/>
    </source>
</evidence>
<gene>
    <name evidence="1" type="ORF">K7J14_00155</name>
</gene>
<protein>
    <submittedName>
        <fullName evidence="1">Uncharacterized protein</fullName>
    </submittedName>
</protein>
<organism evidence="1 2">
    <name type="scientific">Teretinema zuelzerae</name>
    <dbReference type="NCBI Taxonomy" id="156"/>
    <lineage>
        <taxon>Bacteria</taxon>
        <taxon>Pseudomonadati</taxon>
        <taxon>Spirochaetota</taxon>
        <taxon>Spirochaetia</taxon>
        <taxon>Spirochaetales</taxon>
        <taxon>Treponemataceae</taxon>
        <taxon>Teretinema</taxon>
    </lineage>
</organism>
<dbReference type="EMBL" id="JAINWA010000001">
    <property type="protein sequence ID" value="MCD1653122.1"/>
    <property type="molecule type" value="Genomic_DNA"/>
</dbReference>
<dbReference type="RefSeq" id="WP_230752015.1">
    <property type="nucleotide sequence ID" value="NZ_JAINWA010000001.1"/>
</dbReference>
<evidence type="ECO:0000313" key="1">
    <source>
        <dbReference type="EMBL" id="MCD1653122.1"/>
    </source>
</evidence>